<evidence type="ECO:0000256" key="2">
    <source>
        <dbReference type="SAM" id="MobiDB-lite"/>
    </source>
</evidence>
<name>A0AAV8ZIS1_9CUCU</name>
<dbReference type="PANTHER" id="PTHR46241">
    <property type="entry name" value="ARMADILLO REPEAT-CONTAINING PROTEIN 4 ARMC4"/>
    <property type="match status" value="1"/>
</dbReference>
<sequence>MMDDFVEREDDDVETNVKCGLREVIVEEPEDSPDSSVAGSSDEEERRTERPRTDIPPEYWHIQKLIKFLKTGNQTATIEIGGLEILINLLETKDLKCKLGALSVLVELSQNLDIRCCIADLGGISLLVKNLTEPARDLQILVAETIYNVAQIRKARKQVRKCNGIPKLVDLLDVSEEYLTTPRDQLGIDENELVNIARAAARALWSVSRSKKNVHVMMKSGSVSLLARLLRSVHVDVVIPTTGTISQCADDPNYQLAIQTEGMIRDIEYPSLRRYCAETIFKCSESAITREMVRQSGGLDPLVIMARNPKTKEDKPLLAAVTGAIWKTAISPENVERYDQLKTVECLVKLLENVEEDERVLSNVVGALCECLKFEHNRATLRRADGIPHLVNLLNYTYPPLLENVPMVLRECAEDEDSMRIIEDLDGVRLIWSLLKNDSPKASAAKSLVPCVKYAIDSGEMVRCFVGGLELIVNLLKSPDTNVLAAVCAAISEVAKDIENLAVITDHGAIPMLLCTIFQKNAFNCVTMHESGVVNFLLKAVSSTDWKLQEAAAGCLANIRKLALEAETVHLIRNKPEESDEEDN</sequence>
<organism evidence="3 4">
    <name type="scientific">Rhamnusium bicolor</name>
    <dbReference type="NCBI Taxonomy" id="1586634"/>
    <lineage>
        <taxon>Eukaryota</taxon>
        <taxon>Metazoa</taxon>
        <taxon>Ecdysozoa</taxon>
        <taxon>Arthropoda</taxon>
        <taxon>Hexapoda</taxon>
        <taxon>Insecta</taxon>
        <taxon>Pterygota</taxon>
        <taxon>Neoptera</taxon>
        <taxon>Endopterygota</taxon>
        <taxon>Coleoptera</taxon>
        <taxon>Polyphaga</taxon>
        <taxon>Cucujiformia</taxon>
        <taxon>Chrysomeloidea</taxon>
        <taxon>Cerambycidae</taxon>
        <taxon>Lepturinae</taxon>
        <taxon>Rhagiini</taxon>
        <taxon>Rhamnusium</taxon>
    </lineage>
</organism>
<comment type="caution">
    <text evidence="3">The sequence shown here is derived from an EMBL/GenBank/DDBJ whole genome shotgun (WGS) entry which is preliminary data.</text>
</comment>
<gene>
    <name evidence="3" type="ORF">NQ314_004794</name>
</gene>
<proteinExistence type="predicted"/>
<accession>A0AAV8ZIS1</accession>
<dbReference type="PANTHER" id="PTHR46241:SF1">
    <property type="entry name" value="OUTER DYNEIN ARM-DOCKING COMPLEX SUBUNIT 2"/>
    <property type="match status" value="1"/>
</dbReference>
<reference evidence="3" key="1">
    <citation type="journal article" date="2023" name="Insect Mol. Biol.">
        <title>Genome sequencing provides insights into the evolution of gene families encoding plant cell wall-degrading enzymes in longhorned beetles.</title>
        <authorList>
            <person name="Shin N.R."/>
            <person name="Okamura Y."/>
            <person name="Kirsch R."/>
            <person name="Pauchet Y."/>
        </authorList>
    </citation>
    <scope>NUCLEOTIDE SEQUENCE</scope>
    <source>
        <strain evidence="3">RBIC_L_NR</strain>
    </source>
</reference>
<dbReference type="SUPFAM" id="SSF48371">
    <property type="entry name" value="ARM repeat"/>
    <property type="match status" value="1"/>
</dbReference>
<feature type="region of interest" description="Disordered" evidence="2">
    <location>
        <begin position="24"/>
        <end position="54"/>
    </location>
</feature>
<evidence type="ECO:0008006" key="5">
    <source>
        <dbReference type="Google" id="ProtNLM"/>
    </source>
</evidence>
<dbReference type="Gene3D" id="1.25.10.10">
    <property type="entry name" value="Leucine-rich Repeat Variant"/>
    <property type="match status" value="3"/>
</dbReference>
<protein>
    <recommendedName>
        <fullName evidence="5">Armadillo repeat-containing protein gudu</fullName>
    </recommendedName>
</protein>
<dbReference type="SMART" id="SM00185">
    <property type="entry name" value="ARM"/>
    <property type="match status" value="9"/>
</dbReference>
<evidence type="ECO:0000313" key="4">
    <source>
        <dbReference type="Proteomes" id="UP001162156"/>
    </source>
</evidence>
<dbReference type="InterPro" id="IPR011989">
    <property type="entry name" value="ARM-like"/>
</dbReference>
<feature type="repeat" description="ARM" evidence="1">
    <location>
        <begin position="163"/>
        <end position="222"/>
    </location>
</feature>
<dbReference type="AlphaFoldDB" id="A0AAV8ZIS1"/>
<dbReference type="Proteomes" id="UP001162156">
    <property type="component" value="Unassembled WGS sequence"/>
</dbReference>
<dbReference type="EMBL" id="JANEYF010001344">
    <property type="protein sequence ID" value="KAJ8964506.1"/>
    <property type="molecule type" value="Genomic_DNA"/>
</dbReference>
<evidence type="ECO:0000256" key="1">
    <source>
        <dbReference type="PROSITE-ProRule" id="PRU00259"/>
    </source>
</evidence>
<dbReference type="InterPro" id="IPR016024">
    <property type="entry name" value="ARM-type_fold"/>
</dbReference>
<feature type="compositionally biased region" description="Basic and acidic residues" evidence="2">
    <location>
        <begin position="44"/>
        <end position="54"/>
    </location>
</feature>
<dbReference type="InterPro" id="IPR000225">
    <property type="entry name" value="Armadillo"/>
</dbReference>
<keyword evidence="4" id="KW-1185">Reference proteome</keyword>
<feature type="repeat" description="ARM" evidence="1">
    <location>
        <begin position="467"/>
        <end position="509"/>
    </location>
</feature>
<evidence type="ECO:0000313" key="3">
    <source>
        <dbReference type="EMBL" id="KAJ8964506.1"/>
    </source>
</evidence>
<dbReference type="PROSITE" id="PS50176">
    <property type="entry name" value="ARM_REPEAT"/>
    <property type="match status" value="2"/>
</dbReference>